<evidence type="ECO:0000259" key="10">
    <source>
        <dbReference type="PROSITE" id="PS51779"/>
    </source>
</evidence>
<evidence type="ECO:0000256" key="4">
    <source>
        <dbReference type="ARBA" id="ARBA00022618"/>
    </source>
</evidence>
<dbReference type="Pfam" id="PF08478">
    <property type="entry name" value="POTRA_1"/>
    <property type="match status" value="1"/>
</dbReference>
<evidence type="ECO:0000256" key="6">
    <source>
        <dbReference type="ARBA" id="ARBA00022989"/>
    </source>
</evidence>
<comment type="caution">
    <text evidence="11">The sequence shown here is derived from an EMBL/GenBank/DDBJ whole genome shotgun (WGS) entry which is preliminary data.</text>
</comment>
<proteinExistence type="inferred from homology"/>
<comment type="subcellular location">
    <subcellularLocation>
        <location evidence="9">Cell inner membrane</location>
        <topology evidence="9">Single-pass type II membrane protein</topology>
    </subcellularLocation>
    <subcellularLocation>
        <location evidence="1">Membrane</location>
    </subcellularLocation>
    <text evidence="9">Localizes to the division septum.</text>
</comment>
<evidence type="ECO:0000256" key="5">
    <source>
        <dbReference type="ARBA" id="ARBA00022692"/>
    </source>
</evidence>
<sequence>MAARATAPLPPDVRLTNAVASLIYALVVLAVLAAVAQWASRLPLFALRVVSVDGEIERSNPVQLRNEAVPQLRGNFFTLDLQAAREAFEALPWVRQAVLHRVFPNRLEVRLLEHRAAAIWAGNEDEGDRLVSTQGEIFDANVGDVEDEGLPIFEGPEDSAARMLGLQARLAPVFEPLGGIKRLKLSQRGSWSVELGGASGLDVSGARVELGRGTDVDIAARGERFVRTLPQVTANYGRPLQYADLRHKDGYVVRLHGISTTLTATSAKKTK</sequence>
<dbReference type="Pfam" id="PF03799">
    <property type="entry name" value="FtsQ_DivIB_C"/>
    <property type="match status" value="1"/>
</dbReference>
<dbReference type="InterPro" id="IPR034746">
    <property type="entry name" value="POTRA"/>
</dbReference>
<dbReference type="RefSeq" id="WP_066331683.1">
    <property type="nucleotide sequence ID" value="NZ_JAXOJX010000002.1"/>
</dbReference>
<keyword evidence="4 9" id="KW-0132">Cell division</keyword>
<evidence type="ECO:0000256" key="3">
    <source>
        <dbReference type="ARBA" id="ARBA00022519"/>
    </source>
</evidence>
<gene>
    <name evidence="9" type="primary">ftsQ</name>
    <name evidence="11" type="ORF">SM757_02910</name>
</gene>
<comment type="similarity">
    <text evidence="9">Belongs to the FtsQ/DivIB family. FtsQ subfamily.</text>
</comment>
<keyword evidence="8 9" id="KW-0131">Cell cycle</keyword>
<dbReference type="InterPro" id="IPR026579">
    <property type="entry name" value="FtsQ"/>
</dbReference>
<comment type="function">
    <text evidence="9">Essential cell division protein. May link together the upstream cell division proteins, which are predominantly cytoplasmic, with the downstream cell division proteins, which are predominantly periplasmic. May control correct divisome assembly.</text>
</comment>
<protein>
    <recommendedName>
        <fullName evidence="9">Cell division protein FtsQ</fullName>
    </recommendedName>
</protein>
<keyword evidence="3 9" id="KW-0997">Cell inner membrane</keyword>
<dbReference type="InterPro" id="IPR005548">
    <property type="entry name" value="Cell_div_FtsQ/DivIB_C"/>
</dbReference>
<evidence type="ECO:0000256" key="9">
    <source>
        <dbReference type="HAMAP-Rule" id="MF_00911"/>
    </source>
</evidence>
<evidence type="ECO:0000256" key="2">
    <source>
        <dbReference type="ARBA" id="ARBA00022475"/>
    </source>
</evidence>
<keyword evidence="2 9" id="KW-1003">Cell membrane</keyword>
<reference evidence="11 12" key="1">
    <citation type="submission" date="2023-11" db="EMBL/GenBank/DDBJ databases">
        <title>Draft genome of Azohydromonas lata strain H1 (DSM1123), a polyhydroxyalkanoate producer.</title>
        <authorList>
            <person name="Traversa D."/>
            <person name="D'Addabbo P."/>
            <person name="Pazzani C."/>
            <person name="Manzari C."/>
            <person name="Chiara M."/>
            <person name="Scrascia M."/>
        </authorList>
    </citation>
    <scope>NUCLEOTIDE SEQUENCE [LARGE SCALE GENOMIC DNA]</scope>
    <source>
        <strain evidence="11 12">H1</strain>
    </source>
</reference>
<keyword evidence="6 9" id="KW-1133">Transmembrane helix</keyword>
<accession>A0ABU5I8U0</accession>
<name>A0ABU5I8U0_9BURK</name>
<organism evidence="11 12">
    <name type="scientific">Azohydromonas lata</name>
    <dbReference type="NCBI Taxonomy" id="45677"/>
    <lineage>
        <taxon>Bacteria</taxon>
        <taxon>Pseudomonadati</taxon>
        <taxon>Pseudomonadota</taxon>
        <taxon>Betaproteobacteria</taxon>
        <taxon>Burkholderiales</taxon>
        <taxon>Sphaerotilaceae</taxon>
        <taxon>Azohydromonas</taxon>
    </lineage>
</organism>
<dbReference type="GO" id="GO:0051301">
    <property type="term" value="P:cell division"/>
    <property type="evidence" value="ECO:0007669"/>
    <property type="project" value="UniProtKB-KW"/>
</dbReference>
<dbReference type="HAMAP" id="MF_00911">
    <property type="entry name" value="FtsQ_subfam"/>
    <property type="match status" value="1"/>
</dbReference>
<comment type="subunit">
    <text evidence="9">Part of a complex composed of FtsB, FtsL and FtsQ.</text>
</comment>
<dbReference type="Gene3D" id="3.40.50.11690">
    <property type="entry name" value="Cell division protein FtsQ/DivIB"/>
    <property type="match status" value="1"/>
</dbReference>
<dbReference type="EMBL" id="JAXOJX010000002">
    <property type="protein sequence ID" value="MDZ5455517.1"/>
    <property type="molecule type" value="Genomic_DNA"/>
</dbReference>
<dbReference type="InterPro" id="IPR013685">
    <property type="entry name" value="POTRA_FtsQ_type"/>
</dbReference>
<feature type="transmembrane region" description="Helical" evidence="9">
    <location>
        <begin position="18"/>
        <end position="39"/>
    </location>
</feature>
<keyword evidence="5 9" id="KW-0812">Transmembrane</keyword>
<evidence type="ECO:0000256" key="7">
    <source>
        <dbReference type="ARBA" id="ARBA00023136"/>
    </source>
</evidence>
<dbReference type="PANTHER" id="PTHR35851:SF1">
    <property type="entry name" value="CELL DIVISION PROTEIN FTSQ"/>
    <property type="match status" value="1"/>
</dbReference>
<keyword evidence="12" id="KW-1185">Reference proteome</keyword>
<evidence type="ECO:0000313" key="11">
    <source>
        <dbReference type="EMBL" id="MDZ5455517.1"/>
    </source>
</evidence>
<dbReference type="PROSITE" id="PS51779">
    <property type="entry name" value="POTRA"/>
    <property type="match status" value="1"/>
</dbReference>
<evidence type="ECO:0000256" key="8">
    <source>
        <dbReference type="ARBA" id="ARBA00023306"/>
    </source>
</evidence>
<feature type="domain" description="POTRA" evidence="10">
    <location>
        <begin position="45"/>
        <end position="114"/>
    </location>
</feature>
<evidence type="ECO:0000313" key="12">
    <source>
        <dbReference type="Proteomes" id="UP001293718"/>
    </source>
</evidence>
<dbReference type="InterPro" id="IPR045335">
    <property type="entry name" value="FtsQ_C_sf"/>
</dbReference>
<dbReference type="Gene3D" id="3.10.20.310">
    <property type="entry name" value="membrane protein fhac"/>
    <property type="match status" value="1"/>
</dbReference>
<keyword evidence="7 9" id="KW-0472">Membrane</keyword>
<dbReference type="PANTHER" id="PTHR35851">
    <property type="entry name" value="CELL DIVISION PROTEIN FTSQ"/>
    <property type="match status" value="1"/>
</dbReference>
<dbReference type="Proteomes" id="UP001293718">
    <property type="component" value="Unassembled WGS sequence"/>
</dbReference>
<evidence type="ECO:0000256" key="1">
    <source>
        <dbReference type="ARBA" id="ARBA00004370"/>
    </source>
</evidence>